<name>A0A560FGF0_9PROT</name>
<organism evidence="1 2">
    <name type="scientific">Nitrospirillum amazonense</name>
    <dbReference type="NCBI Taxonomy" id="28077"/>
    <lineage>
        <taxon>Bacteria</taxon>
        <taxon>Pseudomonadati</taxon>
        <taxon>Pseudomonadota</taxon>
        <taxon>Alphaproteobacteria</taxon>
        <taxon>Rhodospirillales</taxon>
        <taxon>Azospirillaceae</taxon>
        <taxon>Nitrospirillum</taxon>
    </lineage>
</organism>
<dbReference type="EMBL" id="VITN01000006">
    <property type="protein sequence ID" value="TWB20685.1"/>
    <property type="molecule type" value="Genomic_DNA"/>
</dbReference>
<dbReference type="Proteomes" id="UP000319859">
    <property type="component" value="Unassembled WGS sequence"/>
</dbReference>
<comment type="caution">
    <text evidence="1">The sequence shown here is derived from an EMBL/GenBank/DDBJ whole genome shotgun (WGS) entry which is preliminary data.</text>
</comment>
<evidence type="ECO:0000313" key="2">
    <source>
        <dbReference type="Proteomes" id="UP000319859"/>
    </source>
</evidence>
<sequence>MTQYTTGTITLTNGSATVTGTGTAWLANLAPGALLTVSEDDPVGVVAAVTADGSLTLEMPWPGASYTNTAYEAVRDFDPSTGAPLLSHGLRNTNVVVNRAILALGKQTATAVNAYVNVQAAQAAAATATSQAGIAATQATAAAGSAAAAQSTADSIDGLLVSMATAFTDSQTRYVTAIAFR</sequence>
<accession>A0A560FGF0</accession>
<protein>
    <submittedName>
        <fullName evidence="1">Uncharacterized protein</fullName>
    </submittedName>
</protein>
<reference evidence="1 2" key="1">
    <citation type="submission" date="2019-06" db="EMBL/GenBank/DDBJ databases">
        <title>Genomic Encyclopedia of Type Strains, Phase IV (KMG-V): Genome sequencing to study the core and pangenomes of soil and plant-associated prokaryotes.</title>
        <authorList>
            <person name="Whitman W."/>
        </authorList>
    </citation>
    <scope>NUCLEOTIDE SEQUENCE [LARGE SCALE GENOMIC DNA]</scope>
    <source>
        <strain evidence="1 2">BR 11880</strain>
    </source>
</reference>
<gene>
    <name evidence="1" type="ORF">FBZ89_10684</name>
</gene>
<evidence type="ECO:0000313" key="1">
    <source>
        <dbReference type="EMBL" id="TWB20685.1"/>
    </source>
</evidence>
<dbReference type="RefSeq" id="WP_186457314.1">
    <property type="nucleotide sequence ID" value="NZ_VITN01000006.1"/>
</dbReference>
<proteinExistence type="predicted"/>
<dbReference type="AlphaFoldDB" id="A0A560FGF0"/>